<reference evidence="2" key="1">
    <citation type="submission" date="2016-06" db="EMBL/GenBank/DDBJ databases">
        <authorList>
            <person name="Varghese N."/>
            <person name="Submissions Spin"/>
        </authorList>
    </citation>
    <scope>NUCLEOTIDE SEQUENCE [LARGE SCALE GENOMIC DNA]</scope>
    <source>
        <strain evidence="2">DSM 43909</strain>
    </source>
</reference>
<accession>A0A1C4VJC5</accession>
<dbReference type="Proteomes" id="UP000198242">
    <property type="component" value="Chromosome I"/>
</dbReference>
<protein>
    <submittedName>
        <fullName evidence="1">Uncharacterized protein</fullName>
    </submittedName>
</protein>
<evidence type="ECO:0000313" key="2">
    <source>
        <dbReference type="Proteomes" id="UP000198242"/>
    </source>
</evidence>
<proteinExistence type="predicted"/>
<name>A0A1C4VJC5_MICVI</name>
<dbReference type="AlphaFoldDB" id="A0A1C4VJC5"/>
<organism evidence="1 2">
    <name type="scientific">Micromonospora viridifaciens</name>
    <dbReference type="NCBI Taxonomy" id="1881"/>
    <lineage>
        <taxon>Bacteria</taxon>
        <taxon>Bacillati</taxon>
        <taxon>Actinomycetota</taxon>
        <taxon>Actinomycetes</taxon>
        <taxon>Micromonosporales</taxon>
        <taxon>Micromonosporaceae</taxon>
        <taxon>Micromonospora</taxon>
    </lineage>
</organism>
<gene>
    <name evidence="1" type="ORF">GA0074695_1528</name>
</gene>
<dbReference type="RefSeq" id="WP_089005594.1">
    <property type="nucleotide sequence ID" value="NZ_LT607411.1"/>
</dbReference>
<dbReference type="EMBL" id="LT607411">
    <property type="protein sequence ID" value="SCE84114.1"/>
    <property type="molecule type" value="Genomic_DNA"/>
</dbReference>
<sequence>MSRRTQLHIGPGRDAVAVEYEGRVWPLFRPDDPTDDGTSGGPIAQAASRYASELLPPGPARAGLMAAALRAWWAARPDTIPPFDPGPLVDAWGVEVRAILHTTRYYGAHGPNERARRLAAEVIAAYPHLLDPEPPPPPSEREQYGF</sequence>
<evidence type="ECO:0000313" key="1">
    <source>
        <dbReference type="EMBL" id="SCE84114.1"/>
    </source>
</evidence>
<keyword evidence="2" id="KW-1185">Reference proteome</keyword>